<protein>
    <submittedName>
        <fullName evidence="1">Ferrochelatase</fullName>
    </submittedName>
</protein>
<gene>
    <name evidence="1" type="ORF">INP52_04930</name>
</gene>
<sequence length="134" mass="14553">MAERLGVDPASVTVSYQSVFGPDPSAWARPLSLDVLRGWRDQKFRVFFCCPGFAVECLETLYDVPQELLSALEGDEVEPPSPARCLKGGAIGPRGRFVWVPCLDDSDAHAVVVRSVIDDALRDGSWTGIESSLG</sequence>
<proteinExistence type="predicted"/>
<dbReference type="GO" id="GO:0004325">
    <property type="term" value="F:ferrochelatase activity"/>
    <property type="evidence" value="ECO:0007669"/>
    <property type="project" value="InterPro"/>
</dbReference>
<dbReference type="Proteomes" id="UP000593735">
    <property type="component" value="Chromosome"/>
</dbReference>
<dbReference type="SUPFAM" id="SSF53800">
    <property type="entry name" value="Chelatase"/>
    <property type="match status" value="1"/>
</dbReference>
<dbReference type="InterPro" id="IPR001015">
    <property type="entry name" value="Ferrochelatase"/>
</dbReference>
<dbReference type="Gene3D" id="3.40.50.1400">
    <property type="match status" value="1"/>
</dbReference>
<accession>A0A7S7M6S4</accession>
<name>A0A7S7M6S4_9ACTN</name>
<organism evidence="1 2">
    <name type="scientific">Thermophilibacter immobilis</name>
    <dbReference type="NCBI Taxonomy" id="2779519"/>
    <lineage>
        <taxon>Bacteria</taxon>
        <taxon>Bacillati</taxon>
        <taxon>Actinomycetota</taxon>
        <taxon>Coriobacteriia</taxon>
        <taxon>Coriobacteriales</taxon>
        <taxon>Atopobiaceae</taxon>
        <taxon>Thermophilibacter</taxon>
    </lineage>
</organism>
<dbReference type="Pfam" id="PF00762">
    <property type="entry name" value="Ferrochelatase"/>
    <property type="match status" value="1"/>
</dbReference>
<dbReference type="AlphaFoldDB" id="A0A7S7M6S4"/>
<evidence type="ECO:0000313" key="2">
    <source>
        <dbReference type="Proteomes" id="UP000593735"/>
    </source>
</evidence>
<dbReference type="GO" id="GO:0006783">
    <property type="term" value="P:heme biosynthetic process"/>
    <property type="evidence" value="ECO:0007669"/>
    <property type="project" value="InterPro"/>
</dbReference>
<keyword evidence="2" id="KW-1185">Reference proteome</keyword>
<dbReference type="EMBL" id="CP063767">
    <property type="protein sequence ID" value="QOY59799.1"/>
    <property type="molecule type" value="Genomic_DNA"/>
</dbReference>
<dbReference type="KEGG" id="tio:INP52_04930"/>
<reference evidence="1 2" key="1">
    <citation type="submission" date="2020-10" db="EMBL/GenBank/DDBJ databases">
        <title>Olsenella immobilis sp.nov., isolated from the mud in a fermentation cellar used for the production of Chinese strong-flavoured liquor.</title>
        <authorList>
            <person name="Lu L."/>
        </authorList>
    </citation>
    <scope>NUCLEOTIDE SEQUENCE [LARGE SCALE GENOMIC DNA]</scope>
    <source>
        <strain evidence="1 2">LZLJ-2</strain>
    </source>
</reference>
<evidence type="ECO:0000313" key="1">
    <source>
        <dbReference type="EMBL" id="QOY59799.1"/>
    </source>
</evidence>